<keyword evidence="7" id="KW-1185">Reference proteome</keyword>
<comment type="cofactor">
    <cofactor evidence="1">
        <name>FAD</name>
        <dbReference type="ChEBI" id="CHEBI:57692"/>
    </cofactor>
</comment>
<evidence type="ECO:0000256" key="1">
    <source>
        <dbReference type="ARBA" id="ARBA00001974"/>
    </source>
</evidence>
<dbReference type="Gene3D" id="3.30.70.2450">
    <property type="match status" value="1"/>
</dbReference>
<accession>A0AAD6CT40</accession>
<name>A0AAD6CT40_9EURO</name>
<dbReference type="PRINTS" id="PR00420">
    <property type="entry name" value="RNGMNOXGNASE"/>
</dbReference>
<evidence type="ECO:0000256" key="3">
    <source>
        <dbReference type="ARBA" id="ARBA00022827"/>
    </source>
</evidence>
<dbReference type="InterPro" id="IPR050641">
    <property type="entry name" value="RIFMO-like"/>
</dbReference>
<dbReference type="GO" id="GO:0071949">
    <property type="term" value="F:FAD binding"/>
    <property type="evidence" value="ECO:0007669"/>
    <property type="project" value="InterPro"/>
</dbReference>
<gene>
    <name evidence="6" type="ORF">N7494_007582</name>
</gene>
<protein>
    <recommendedName>
        <fullName evidence="5">FAD-binding domain-containing protein</fullName>
    </recommendedName>
</protein>
<dbReference type="AlphaFoldDB" id="A0AAD6CT40"/>
<comment type="caution">
    <text evidence="6">The sequence shown here is derived from an EMBL/GenBank/DDBJ whole genome shotgun (WGS) entry which is preliminary data.</text>
</comment>
<dbReference type="InterPro" id="IPR002938">
    <property type="entry name" value="FAD-bd"/>
</dbReference>
<evidence type="ECO:0000313" key="6">
    <source>
        <dbReference type="EMBL" id="KAJ5538103.1"/>
    </source>
</evidence>
<evidence type="ECO:0000259" key="5">
    <source>
        <dbReference type="Pfam" id="PF01494"/>
    </source>
</evidence>
<reference evidence="6 7" key="1">
    <citation type="journal article" date="2023" name="IMA Fungus">
        <title>Comparative genomic study of the Penicillium genus elucidates a diverse pangenome and 15 lateral gene transfer events.</title>
        <authorList>
            <person name="Petersen C."/>
            <person name="Sorensen T."/>
            <person name="Nielsen M.R."/>
            <person name="Sondergaard T.E."/>
            <person name="Sorensen J.L."/>
            <person name="Fitzpatrick D.A."/>
            <person name="Frisvad J.C."/>
            <person name="Nielsen K.L."/>
        </authorList>
    </citation>
    <scope>NUCLEOTIDE SEQUENCE [LARGE SCALE GENOMIC DNA]</scope>
    <source>
        <strain evidence="6 7">IBT 35679</strain>
    </source>
</reference>
<keyword evidence="3" id="KW-0274">FAD</keyword>
<dbReference type="SUPFAM" id="SSF51905">
    <property type="entry name" value="FAD/NAD(P)-binding domain"/>
    <property type="match status" value="1"/>
</dbReference>
<proteinExistence type="predicted"/>
<dbReference type="PANTHER" id="PTHR43004:SF19">
    <property type="entry name" value="BINDING MONOOXYGENASE, PUTATIVE (JCVI)-RELATED"/>
    <property type="match status" value="1"/>
</dbReference>
<keyword evidence="2" id="KW-0285">Flavoprotein</keyword>
<evidence type="ECO:0000256" key="4">
    <source>
        <dbReference type="ARBA" id="ARBA00023002"/>
    </source>
</evidence>
<dbReference type="Pfam" id="PF01494">
    <property type="entry name" value="FAD_binding_3"/>
    <property type="match status" value="1"/>
</dbReference>
<dbReference type="GO" id="GO:0016709">
    <property type="term" value="F:oxidoreductase activity, acting on paired donors, with incorporation or reduction of molecular oxygen, NAD(P)H as one donor, and incorporation of one atom of oxygen"/>
    <property type="evidence" value="ECO:0007669"/>
    <property type="project" value="UniProtKB-ARBA"/>
</dbReference>
<dbReference type="Proteomes" id="UP001220324">
    <property type="component" value="Unassembled WGS sequence"/>
</dbReference>
<feature type="domain" description="FAD-binding" evidence="5">
    <location>
        <begin position="5"/>
        <end position="356"/>
    </location>
</feature>
<sequence length="524" mass="59062">MAQQDVLIIGAGPTGLVLALWLHKQGITVRIVDVSEGPARHSRALVVHARILELYRQLDLVDELQACGYQLPATNLWVEGQHRAHIQMSDVGKELTPYPYILMIPQDDHERILENKLQSLGVLVERGTEFLQYVDRGSSVIATLRRKIDGSETACEAAYIVGCDGSHSAVRHNIGVKYEGETYAPLFYIVDLEAEDDESPLFNGEGHLRIQDDKFTMLLPFSDSRHVRLVGTIIPDGDQKVDMSTPHPDVTFEDVLPDIKKSSGLMIKKVNWFSTYRIHHRVAEKYHENRAFLVGDAAHIHSPVGGQGMNTGIMDAINLAWKLATVIKSPNMNKESQKKLLDSYETERRAFALNVIGTTDHGFTVLTDQGFFSRLLRNWIIPYFVPFIMKFHFGRTRIFRGVSQLVCTYRGSPMSQIAVGSEKIQPGDRLPWAKTESSDNYSTIHIVSWQLHVYGDQRPDLEKWCSAHSVQLTVFEWDQHHGKVGFKKDAAYLLRPDQYIAGIYEGASIASSLSDYFSSHGLAF</sequence>
<dbReference type="Gene3D" id="3.50.50.60">
    <property type="entry name" value="FAD/NAD(P)-binding domain"/>
    <property type="match status" value="1"/>
</dbReference>
<dbReference type="EMBL" id="JAQIZZ010000006">
    <property type="protein sequence ID" value="KAJ5538103.1"/>
    <property type="molecule type" value="Genomic_DNA"/>
</dbReference>
<evidence type="ECO:0000256" key="2">
    <source>
        <dbReference type="ARBA" id="ARBA00022630"/>
    </source>
</evidence>
<organism evidence="6 7">
    <name type="scientific">Penicillium frequentans</name>
    <dbReference type="NCBI Taxonomy" id="3151616"/>
    <lineage>
        <taxon>Eukaryota</taxon>
        <taxon>Fungi</taxon>
        <taxon>Dikarya</taxon>
        <taxon>Ascomycota</taxon>
        <taxon>Pezizomycotina</taxon>
        <taxon>Eurotiomycetes</taxon>
        <taxon>Eurotiomycetidae</taxon>
        <taxon>Eurotiales</taxon>
        <taxon>Aspergillaceae</taxon>
        <taxon>Penicillium</taxon>
    </lineage>
</organism>
<dbReference type="PANTHER" id="PTHR43004">
    <property type="entry name" value="TRK SYSTEM POTASSIUM UPTAKE PROTEIN"/>
    <property type="match status" value="1"/>
</dbReference>
<dbReference type="InterPro" id="IPR036188">
    <property type="entry name" value="FAD/NAD-bd_sf"/>
</dbReference>
<evidence type="ECO:0000313" key="7">
    <source>
        <dbReference type="Proteomes" id="UP001220324"/>
    </source>
</evidence>
<keyword evidence="4" id="KW-0560">Oxidoreductase</keyword>